<feature type="domain" description="Polysaccharide export protein N-terminal" evidence="4">
    <location>
        <begin position="18"/>
        <end position="82"/>
    </location>
</feature>
<proteinExistence type="predicted"/>
<feature type="coiled-coil region" evidence="2">
    <location>
        <begin position="219"/>
        <end position="267"/>
    </location>
</feature>
<feature type="chain" id="PRO_5011723619" evidence="3">
    <location>
        <begin position="18"/>
        <end position="412"/>
    </location>
</feature>
<dbReference type="InterPro" id="IPR003715">
    <property type="entry name" value="Poly_export_N"/>
</dbReference>
<dbReference type="GO" id="GO:0015159">
    <property type="term" value="F:polysaccharide transmembrane transporter activity"/>
    <property type="evidence" value="ECO:0007669"/>
    <property type="project" value="InterPro"/>
</dbReference>
<evidence type="ECO:0000259" key="5">
    <source>
        <dbReference type="Pfam" id="PF25994"/>
    </source>
</evidence>
<dbReference type="Pfam" id="PF25994">
    <property type="entry name" value="HH_AprE"/>
    <property type="match status" value="1"/>
</dbReference>
<dbReference type="STRING" id="1120955.SAMN03080610_02867"/>
<gene>
    <name evidence="6" type="ORF">SAMN03080610_02867</name>
</gene>
<sequence length="412" mass="45631">MKLVILILMLSLSSVSAADELPLQTGDIVEMTVTGVQDLTRRTTVAADGVVSLPLFGDIKVEGLSPSQVRARLKRDAPGKSYRPKLQNPNGQVVSITADDVFFDLVASRPVYVHGDVGEPGEVTYRPDLTVRQAVTLAGGYDVARLRQADPFIEMENARTDYAALWIAFAHQQATVWRLEAELQGRDDIGHTDIPTVPIAPELVSQILKAEKKQLSLDLSDHVLDREQLAKTLRETERQIDTLEERDEMQTAELAAARAELDNLKELDKKGLAQSTRISDARRAILLTSSQQLETTVEKLRATVERDGLARRYNTLDAEREVTLLKALKDARLELETTRTGLLSAGQKLLYAGLLQSDLVRRHAPADIIIHRSNSEGKPQSLPASEDARLMPGDVVEVKLELPRELFTTQLN</sequence>
<dbReference type="Pfam" id="PF02563">
    <property type="entry name" value="Poly_export"/>
    <property type="match status" value="1"/>
</dbReference>
<evidence type="ECO:0000313" key="6">
    <source>
        <dbReference type="EMBL" id="SCZ42134.1"/>
    </source>
</evidence>
<dbReference type="InterPro" id="IPR049712">
    <property type="entry name" value="Poly_export"/>
</dbReference>
<dbReference type="EMBL" id="FMVW01000007">
    <property type="protein sequence ID" value="SCZ42134.1"/>
    <property type="molecule type" value="Genomic_DNA"/>
</dbReference>
<dbReference type="AlphaFoldDB" id="A0A1G5NY03"/>
<dbReference type="InterPro" id="IPR058781">
    <property type="entry name" value="HH_AprE-like"/>
</dbReference>
<accession>A0A1G5NY03</accession>
<feature type="signal peptide" evidence="3">
    <location>
        <begin position="1"/>
        <end position="17"/>
    </location>
</feature>
<dbReference type="PANTHER" id="PTHR33619:SF3">
    <property type="entry name" value="POLYSACCHARIDE EXPORT PROTEIN GFCE-RELATED"/>
    <property type="match status" value="1"/>
</dbReference>
<keyword evidence="7" id="KW-1185">Reference proteome</keyword>
<dbReference type="Gene3D" id="3.30.1950.10">
    <property type="entry name" value="wza like domain"/>
    <property type="match status" value="1"/>
</dbReference>
<evidence type="ECO:0000259" key="4">
    <source>
        <dbReference type="Pfam" id="PF02563"/>
    </source>
</evidence>
<keyword evidence="1 3" id="KW-0732">Signal</keyword>
<protein>
    <submittedName>
        <fullName evidence="6">Polysaccharide export outer membrane protein</fullName>
    </submittedName>
</protein>
<dbReference type="Proteomes" id="UP000199347">
    <property type="component" value="Unassembled WGS sequence"/>
</dbReference>
<dbReference type="OrthoDB" id="9798876at2"/>
<evidence type="ECO:0000256" key="3">
    <source>
        <dbReference type="SAM" id="SignalP"/>
    </source>
</evidence>
<dbReference type="RefSeq" id="WP_092814622.1">
    <property type="nucleotide sequence ID" value="NZ_FMVW01000007.1"/>
</dbReference>
<dbReference type="PANTHER" id="PTHR33619">
    <property type="entry name" value="POLYSACCHARIDE EXPORT PROTEIN GFCE-RELATED"/>
    <property type="match status" value="1"/>
</dbReference>
<organism evidence="6 7">
    <name type="scientific">Afifella marina DSM 2698</name>
    <dbReference type="NCBI Taxonomy" id="1120955"/>
    <lineage>
        <taxon>Bacteria</taxon>
        <taxon>Pseudomonadati</taxon>
        <taxon>Pseudomonadota</taxon>
        <taxon>Alphaproteobacteria</taxon>
        <taxon>Hyphomicrobiales</taxon>
        <taxon>Afifellaceae</taxon>
        <taxon>Afifella</taxon>
    </lineage>
</organism>
<name>A0A1G5NY03_AFIMA</name>
<evidence type="ECO:0000256" key="1">
    <source>
        <dbReference type="ARBA" id="ARBA00022729"/>
    </source>
</evidence>
<feature type="domain" description="AprE-like long alpha-helical hairpin" evidence="5">
    <location>
        <begin position="158"/>
        <end position="344"/>
    </location>
</feature>
<evidence type="ECO:0000313" key="7">
    <source>
        <dbReference type="Proteomes" id="UP000199347"/>
    </source>
</evidence>
<evidence type="ECO:0000256" key="2">
    <source>
        <dbReference type="SAM" id="Coils"/>
    </source>
</evidence>
<dbReference type="Gene3D" id="3.10.560.10">
    <property type="entry name" value="Outer membrane lipoprotein wza domain like"/>
    <property type="match status" value="1"/>
</dbReference>
<reference evidence="6 7" key="1">
    <citation type="submission" date="2016-10" db="EMBL/GenBank/DDBJ databases">
        <authorList>
            <person name="de Groot N.N."/>
        </authorList>
    </citation>
    <scope>NUCLEOTIDE SEQUENCE [LARGE SCALE GENOMIC DNA]</scope>
    <source>
        <strain evidence="6 7">DSM 2698</strain>
    </source>
</reference>
<keyword evidence="2" id="KW-0175">Coiled coil</keyword>